<evidence type="ECO:0000313" key="3">
    <source>
        <dbReference type="Proteomes" id="UP001642360"/>
    </source>
</evidence>
<gene>
    <name evidence="2" type="ORF">ILEXP_LOCUS42984</name>
</gene>
<keyword evidence="3" id="KW-1185">Reference proteome</keyword>
<comment type="caution">
    <text evidence="2">The sequence shown here is derived from an EMBL/GenBank/DDBJ whole genome shotgun (WGS) entry which is preliminary data.</text>
</comment>
<dbReference type="Proteomes" id="UP001642360">
    <property type="component" value="Unassembled WGS sequence"/>
</dbReference>
<protein>
    <submittedName>
        <fullName evidence="2">Uncharacterized protein</fullName>
    </submittedName>
</protein>
<sequence>MACLRALQECCLSSIGQTAAKIGDHLRVKVLVLQTSLVFVKYAMGVCLTELSAFAWIVISVLMMGIPYHDQNPVCGIGSIFAGTFLLKMITPWDYTVAVATACINILFGFYHFSTHDHPSALPNITASSHPSTLPVTSHPQSSLTSRIFPYSVLHATQSTKCWNGMMRSANLTAQVQPFEGKDTRIFDVVLCYLTPLCTKNISLFWQDFNKFHSFITQ</sequence>
<dbReference type="AlphaFoldDB" id="A0ABC8U0J3"/>
<evidence type="ECO:0000256" key="1">
    <source>
        <dbReference type="SAM" id="Phobius"/>
    </source>
</evidence>
<evidence type="ECO:0000313" key="2">
    <source>
        <dbReference type="EMBL" id="CAK9173246.1"/>
    </source>
</evidence>
<organism evidence="2 3">
    <name type="scientific">Ilex paraguariensis</name>
    <name type="common">yerba mate</name>
    <dbReference type="NCBI Taxonomy" id="185542"/>
    <lineage>
        <taxon>Eukaryota</taxon>
        <taxon>Viridiplantae</taxon>
        <taxon>Streptophyta</taxon>
        <taxon>Embryophyta</taxon>
        <taxon>Tracheophyta</taxon>
        <taxon>Spermatophyta</taxon>
        <taxon>Magnoliopsida</taxon>
        <taxon>eudicotyledons</taxon>
        <taxon>Gunneridae</taxon>
        <taxon>Pentapetalae</taxon>
        <taxon>asterids</taxon>
        <taxon>campanulids</taxon>
        <taxon>Aquifoliales</taxon>
        <taxon>Aquifoliaceae</taxon>
        <taxon>Ilex</taxon>
    </lineage>
</organism>
<keyword evidence="1" id="KW-0472">Membrane</keyword>
<keyword evidence="1" id="KW-1133">Transmembrane helix</keyword>
<feature type="transmembrane region" description="Helical" evidence="1">
    <location>
        <begin position="97"/>
        <end position="114"/>
    </location>
</feature>
<dbReference type="EMBL" id="CAUOFW020006168">
    <property type="protein sequence ID" value="CAK9173246.1"/>
    <property type="molecule type" value="Genomic_DNA"/>
</dbReference>
<proteinExistence type="predicted"/>
<reference evidence="2 3" key="1">
    <citation type="submission" date="2024-02" db="EMBL/GenBank/DDBJ databases">
        <authorList>
            <person name="Vignale AGUSTIN F."/>
            <person name="Sosa J E."/>
            <person name="Modenutti C."/>
        </authorList>
    </citation>
    <scope>NUCLEOTIDE SEQUENCE [LARGE SCALE GENOMIC DNA]</scope>
</reference>
<name>A0ABC8U0J3_9AQUA</name>
<accession>A0ABC8U0J3</accession>
<keyword evidence="1" id="KW-0812">Transmembrane</keyword>
<feature type="transmembrane region" description="Helical" evidence="1">
    <location>
        <begin position="42"/>
        <end position="62"/>
    </location>
</feature>